<keyword evidence="3" id="KW-1185">Reference proteome</keyword>
<evidence type="ECO:0000313" key="3">
    <source>
        <dbReference type="Proteomes" id="UP000017836"/>
    </source>
</evidence>
<protein>
    <submittedName>
        <fullName evidence="2">Uncharacterized protein</fullName>
    </submittedName>
</protein>
<sequence length="304" mass="33168">MSRTFTLDHNRALPSCMISTQIRMVGLLCVVVDGVHQIATVDSTIVGCLRFHLALLPRGLVHSNHLAEPIRRKQGSTRHLPVANAVYPASTFEPPASLPPPHRPLFVPSPSPSPTFPRSSPHHRLSQPSLLDEPSISPPFLGHPLHLSALPWGALLCLIPRNLLKPSHRMHWLFRIHPRPLGPTPLDPGLLHLRSWVCQLLGNFCSLTLASFLPLSRLPLSPPSHGLATDVDHLSTSSRQDTALVEPHNPLPTTEDIGSSSIPYCLSPSSAGSEFEASFAPVSSSFANYMDKAQGNIHFVMKVT</sequence>
<dbReference type="AlphaFoldDB" id="U5D3G7"/>
<feature type="non-terminal residue" evidence="2">
    <location>
        <position position="304"/>
    </location>
</feature>
<proteinExistence type="predicted"/>
<feature type="compositionally biased region" description="Pro residues" evidence="1">
    <location>
        <begin position="96"/>
        <end position="115"/>
    </location>
</feature>
<name>U5D3G7_AMBTC</name>
<dbReference type="HOGENOM" id="CLU_916976_0_0_1"/>
<gene>
    <name evidence="2" type="ORF">AMTR_s00175p00038630</name>
</gene>
<evidence type="ECO:0000313" key="2">
    <source>
        <dbReference type="EMBL" id="ERN15957.1"/>
    </source>
</evidence>
<organism evidence="2 3">
    <name type="scientific">Amborella trichopoda</name>
    <dbReference type="NCBI Taxonomy" id="13333"/>
    <lineage>
        <taxon>Eukaryota</taxon>
        <taxon>Viridiplantae</taxon>
        <taxon>Streptophyta</taxon>
        <taxon>Embryophyta</taxon>
        <taxon>Tracheophyta</taxon>
        <taxon>Spermatophyta</taxon>
        <taxon>Magnoliopsida</taxon>
        <taxon>Amborellales</taxon>
        <taxon>Amborellaceae</taxon>
        <taxon>Amborella</taxon>
    </lineage>
</organism>
<dbReference type="Proteomes" id="UP000017836">
    <property type="component" value="Unassembled WGS sequence"/>
</dbReference>
<reference evidence="3" key="1">
    <citation type="journal article" date="2013" name="Science">
        <title>The Amborella genome and the evolution of flowering plants.</title>
        <authorList>
            <consortium name="Amborella Genome Project"/>
        </authorList>
    </citation>
    <scope>NUCLEOTIDE SEQUENCE [LARGE SCALE GENOMIC DNA]</scope>
</reference>
<accession>U5D3G7</accession>
<dbReference type="Gramene" id="ERN15957">
    <property type="protein sequence ID" value="ERN15957"/>
    <property type="gene ID" value="AMTR_s00175p00038630"/>
</dbReference>
<dbReference type="EMBL" id="KI392493">
    <property type="protein sequence ID" value="ERN15957.1"/>
    <property type="molecule type" value="Genomic_DNA"/>
</dbReference>
<evidence type="ECO:0000256" key="1">
    <source>
        <dbReference type="SAM" id="MobiDB-lite"/>
    </source>
</evidence>
<feature type="region of interest" description="Disordered" evidence="1">
    <location>
        <begin position="93"/>
        <end position="129"/>
    </location>
</feature>